<evidence type="ECO:0000256" key="1">
    <source>
        <dbReference type="SAM" id="MobiDB-lite"/>
    </source>
</evidence>
<organism evidence="2 3">
    <name type="scientific">Fibrivirga algicola</name>
    <dbReference type="NCBI Taxonomy" id="2950420"/>
    <lineage>
        <taxon>Bacteria</taxon>
        <taxon>Pseudomonadati</taxon>
        <taxon>Bacteroidota</taxon>
        <taxon>Cytophagia</taxon>
        <taxon>Cytophagales</taxon>
        <taxon>Spirosomataceae</taxon>
        <taxon>Fibrivirga</taxon>
    </lineage>
</organism>
<protein>
    <recommendedName>
        <fullName evidence="4">DUF4136 domain-containing protein</fullName>
    </recommendedName>
</protein>
<dbReference type="PROSITE" id="PS51257">
    <property type="entry name" value="PROKAR_LIPOPROTEIN"/>
    <property type="match status" value="1"/>
</dbReference>
<comment type="caution">
    <text evidence="2">The sequence shown here is derived from an EMBL/GenBank/DDBJ whole genome shotgun (WGS) entry which is preliminary data.</text>
</comment>
<dbReference type="EMBL" id="WAEL01000001">
    <property type="protein sequence ID" value="NID09102.1"/>
    <property type="molecule type" value="Genomic_DNA"/>
</dbReference>
<evidence type="ECO:0000313" key="2">
    <source>
        <dbReference type="EMBL" id="NID09102.1"/>
    </source>
</evidence>
<keyword evidence="3" id="KW-1185">Reference proteome</keyword>
<sequence length="257" mass="27402">MKQSAILFSFALLGMVSCRPGNTDDANDAGGTASPHLARQVVGVRMLSNDALYDKASTLLAEDLVRGTFKLGGDTEVEVIDEAQGGKFMWGKNEVDVSFATARPYQSIYHAEYAFDRMYQGKGAATMSMPAADSDMAEKEPLSGPAPEGTAAEMPAESATGSIAKRDTSAKNDTATTVSRVTPAATQLVKPAVNTSRFAAYAGLGDKAVWDMSTRTMHVLLNNHILNVRVNTSDNMTVSRERAAILANVMLSEVLNN</sequence>
<feature type="region of interest" description="Disordered" evidence="1">
    <location>
        <begin position="130"/>
        <end position="178"/>
    </location>
</feature>
<reference evidence="2" key="1">
    <citation type="submission" date="2024-05" db="EMBL/GenBank/DDBJ databases">
        <authorList>
            <person name="Jung D.-H."/>
        </authorList>
    </citation>
    <scope>NUCLEOTIDE SEQUENCE</scope>
    <source>
        <strain evidence="2">JA-25</strain>
    </source>
</reference>
<accession>A0ABX0QB66</accession>
<dbReference type="Proteomes" id="UP000606008">
    <property type="component" value="Unassembled WGS sequence"/>
</dbReference>
<name>A0ABX0QB66_9BACT</name>
<proteinExistence type="predicted"/>
<dbReference type="RefSeq" id="WP_085414784.1">
    <property type="nucleotide sequence ID" value="NZ_WAEL01000001.1"/>
</dbReference>
<evidence type="ECO:0000313" key="3">
    <source>
        <dbReference type="Proteomes" id="UP000606008"/>
    </source>
</evidence>
<gene>
    <name evidence="2" type="ORF">F7231_02875</name>
</gene>
<evidence type="ECO:0008006" key="4">
    <source>
        <dbReference type="Google" id="ProtNLM"/>
    </source>
</evidence>